<feature type="non-terminal residue" evidence="1">
    <location>
        <position position="77"/>
    </location>
</feature>
<gene>
    <name evidence="1" type="ORF">B7463_g4223</name>
</gene>
<dbReference type="AlphaFoldDB" id="A0A3E2HFC7"/>
<name>A0A3E2HFC7_SCYLI</name>
<protein>
    <submittedName>
        <fullName evidence="1">Uncharacterized protein</fullName>
    </submittedName>
</protein>
<accession>A0A3E2HFC7</accession>
<evidence type="ECO:0000313" key="2">
    <source>
        <dbReference type="Proteomes" id="UP000258309"/>
    </source>
</evidence>
<proteinExistence type="predicted"/>
<keyword evidence="2" id="KW-1185">Reference proteome</keyword>
<evidence type="ECO:0000313" key="1">
    <source>
        <dbReference type="EMBL" id="RFU32110.1"/>
    </source>
</evidence>
<reference evidence="1 2" key="1">
    <citation type="submission" date="2018-05" db="EMBL/GenBank/DDBJ databases">
        <title>Draft genome sequence of Scytalidium lignicola DSM 105466, a ubiquitous saprotrophic fungus.</title>
        <authorList>
            <person name="Buettner E."/>
            <person name="Gebauer A.M."/>
            <person name="Hofrichter M."/>
            <person name="Liers C."/>
            <person name="Kellner H."/>
        </authorList>
    </citation>
    <scope>NUCLEOTIDE SEQUENCE [LARGE SCALE GENOMIC DNA]</scope>
    <source>
        <strain evidence="1 2">DSM 105466</strain>
    </source>
</reference>
<feature type="non-terminal residue" evidence="1">
    <location>
        <position position="1"/>
    </location>
</feature>
<comment type="caution">
    <text evidence="1">The sequence shown here is derived from an EMBL/GenBank/DDBJ whole genome shotgun (WGS) entry which is preliminary data.</text>
</comment>
<dbReference type="Proteomes" id="UP000258309">
    <property type="component" value="Unassembled WGS sequence"/>
</dbReference>
<organism evidence="1 2">
    <name type="scientific">Scytalidium lignicola</name>
    <name type="common">Hyphomycete</name>
    <dbReference type="NCBI Taxonomy" id="5539"/>
    <lineage>
        <taxon>Eukaryota</taxon>
        <taxon>Fungi</taxon>
        <taxon>Dikarya</taxon>
        <taxon>Ascomycota</taxon>
        <taxon>Pezizomycotina</taxon>
        <taxon>Leotiomycetes</taxon>
        <taxon>Leotiomycetes incertae sedis</taxon>
        <taxon>Scytalidium</taxon>
    </lineage>
</organism>
<sequence length="77" mass="8971">MNDQLKEAVRWYLDNQNDPDNRATVTATANIFKLKVNILRKAIQRQLTPIQKANKPRGRPSFLKPYQIEALCAYIRT</sequence>
<dbReference type="EMBL" id="NCSJ02000061">
    <property type="protein sequence ID" value="RFU32110.1"/>
    <property type="molecule type" value="Genomic_DNA"/>
</dbReference>